<protein>
    <recommendedName>
        <fullName evidence="3">Non-specific serine/threonine protein kinase</fullName>
    </recommendedName>
</protein>
<dbReference type="EMBL" id="JAJAGO010000004">
    <property type="protein sequence ID" value="MCT2590219.1"/>
    <property type="molecule type" value="Genomic_DNA"/>
</dbReference>
<keyword evidence="2" id="KW-1185">Reference proteome</keyword>
<dbReference type="InterPro" id="IPR011009">
    <property type="entry name" value="Kinase-like_dom_sf"/>
</dbReference>
<proteinExistence type="predicted"/>
<evidence type="ECO:0008006" key="3">
    <source>
        <dbReference type="Google" id="ProtNLM"/>
    </source>
</evidence>
<organism evidence="1 2">
    <name type="scientific">Streptomyces gossypii</name>
    <dbReference type="NCBI Taxonomy" id="2883101"/>
    <lineage>
        <taxon>Bacteria</taxon>
        <taxon>Bacillati</taxon>
        <taxon>Actinomycetota</taxon>
        <taxon>Actinomycetes</taxon>
        <taxon>Kitasatosporales</taxon>
        <taxon>Streptomycetaceae</taxon>
        <taxon>Streptomyces</taxon>
    </lineage>
</organism>
<comment type="caution">
    <text evidence="1">The sequence shown here is derived from an EMBL/GenBank/DDBJ whole genome shotgun (WGS) entry which is preliminary data.</text>
</comment>
<dbReference type="Proteomes" id="UP001156389">
    <property type="component" value="Unassembled WGS sequence"/>
</dbReference>
<evidence type="ECO:0000313" key="1">
    <source>
        <dbReference type="EMBL" id="MCT2590219.1"/>
    </source>
</evidence>
<gene>
    <name evidence="1" type="ORF">LHJ74_09885</name>
</gene>
<dbReference type="SUPFAM" id="SSF56112">
    <property type="entry name" value="Protein kinase-like (PK-like)"/>
    <property type="match status" value="1"/>
</dbReference>
<dbReference type="RefSeq" id="WP_260217532.1">
    <property type="nucleotide sequence ID" value="NZ_JAJAGO010000004.1"/>
</dbReference>
<reference evidence="1 2" key="1">
    <citation type="submission" date="2021-10" db="EMBL/GenBank/DDBJ databases">
        <title>Streptomyces gossypii sp. nov., isolated from soil collected from cotton field.</title>
        <authorList>
            <person name="Ge X."/>
            <person name="Chen X."/>
            <person name="Liu W."/>
        </authorList>
    </citation>
    <scope>NUCLEOTIDE SEQUENCE [LARGE SCALE GENOMIC DNA]</scope>
    <source>
        <strain evidence="1 2">N2-109</strain>
    </source>
</reference>
<sequence>MAAAYIAVPTPRDVVSRYGPSQEHSVRALAMGLAQALTDVHASLIHRDLKPSNVMMTLDARR</sequence>
<evidence type="ECO:0000313" key="2">
    <source>
        <dbReference type="Proteomes" id="UP001156389"/>
    </source>
</evidence>
<dbReference type="InterPro" id="IPR008271">
    <property type="entry name" value="Ser/Thr_kinase_AS"/>
</dbReference>
<dbReference type="PROSITE" id="PS00108">
    <property type="entry name" value="PROTEIN_KINASE_ST"/>
    <property type="match status" value="1"/>
</dbReference>
<name>A0ABT2JQQ4_9ACTN</name>
<dbReference type="Gene3D" id="1.10.510.10">
    <property type="entry name" value="Transferase(Phosphotransferase) domain 1"/>
    <property type="match status" value="1"/>
</dbReference>
<accession>A0ABT2JQQ4</accession>